<evidence type="ECO:0000313" key="1">
    <source>
        <dbReference type="EMBL" id="KAL0472757.1"/>
    </source>
</evidence>
<keyword evidence="2" id="KW-1185">Reference proteome</keyword>
<comment type="caution">
    <text evidence="1">The sequence shown here is derived from an EMBL/GenBank/DDBJ whole genome shotgun (WGS) entry which is preliminary data.</text>
</comment>
<proteinExistence type="predicted"/>
<accession>A0ABR3DJD5</accession>
<dbReference type="Proteomes" id="UP001451303">
    <property type="component" value="Unassembled WGS sequence"/>
</dbReference>
<evidence type="ECO:0000313" key="2">
    <source>
        <dbReference type="Proteomes" id="UP001451303"/>
    </source>
</evidence>
<gene>
    <name evidence="1" type="ORF">QR685DRAFT_594668</name>
</gene>
<sequence>MDRLSQEVVDRVARHLFPVLFTAWDNTATLNARQQEATWWQRDSLSAAAYATISLPWQRAIEKKIFTLVKIRSPEDELMLRQIMARNPHRRDSVRYIKCNINLDYLDRAIHTLFPVVSDRGVISKIGSILRLVNLIRPSSLASSMPQAPLFLQINIANLRPLLGAERGNWGALSDINNLPTCLGVTHVQITYDEDINLRLIRPRKHVFLEPTEVPPVWMSDILTKFPTIDDIIWELYEFLDQGQQRTKHRTDSREEPLNVSIRTLSQQLVSLQIIGIFTVTPDLFTSRKAQAPGNEQQPYWSRLENLHIETTNWTCNGTWYINPNMLRVVWRINDFLRSSTPDFNNLLVAMSQGMLNMPKLQKLDMSFRFPPFNTGKPIDKRRFKDLNGDDSTSLLFHVIRYRRASSEWLELADCKAAKELYCNLDLFDSERSYSRLGQELGKFHLLPVYWRPFPAQAVRNWNILHRRIKGVIPLLEWRSSHANPEPCEVEPRGGIWPYAERERRRRSGVPWQGE</sequence>
<reference evidence="1 2" key="1">
    <citation type="submission" date="2023-09" db="EMBL/GenBank/DDBJ databases">
        <title>Multi-omics analysis of a traditional fermented food reveals byproduct-associated fungal strains for waste-to-food upcycling.</title>
        <authorList>
            <consortium name="Lawrence Berkeley National Laboratory"/>
            <person name="Rekdal V.M."/>
            <person name="Villalobos-Escobedo J.M."/>
            <person name="Rodriguez-Valeron N."/>
            <person name="Garcia M.O."/>
            <person name="Vasquez D.P."/>
            <person name="Damayanti I."/>
            <person name="Sorensen P.M."/>
            <person name="Baidoo E.E."/>
            <person name="De Carvalho A.C."/>
            <person name="Riley R."/>
            <person name="Lipzen A."/>
            <person name="He G."/>
            <person name="Yan M."/>
            <person name="Haridas S."/>
            <person name="Daum C."/>
            <person name="Yoshinaga Y."/>
            <person name="Ng V."/>
            <person name="Grigoriev I.V."/>
            <person name="Munk R."/>
            <person name="Nuraida L."/>
            <person name="Wijaya C.H."/>
            <person name="Morales P.-C."/>
            <person name="Keasling J.D."/>
        </authorList>
    </citation>
    <scope>NUCLEOTIDE SEQUENCE [LARGE SCALE GENOMIC DNA]</scope>
    <source>
        <strain evidence="1 2">FGSC 2613</strain>
    </source>
</reference>
<organism evidence="1 2">
    <name type="scientific">Neurospora intermedia</name>
    <dbReference type="NCBI Taxonomy" id="5142"/>
    <lineage>
        <taxon>Eukaryota</taxon>
        <taxon>Fungi</taxon>
        <taxon>Dikarya</taxon>
        <taxon>Ascomycota</taxon>
        <taxon>Pezizomycotina</taxon>
        <taxon>Sordariomycetes</taxon>
        <taxon>Sordariomycetidae</taxon>
        <taxon>Sordariales</taxon>
        <taxon>Sordariaceae</taxon>
        <taxon>Neurospora</taxon>
    </lineage>
</organism>
<name>A0ABR3DJD5_NEUIN</name>
<protein>
    <submittedName>
        <fullName evidence="1">Uncharacterized protein</fullName>
    </submittedName>
</protein>
<dbReference type="EMBL" id="JAVLET010000002">
    <property type="protein sequence ID" value="KAL0472757.1"/>
    <property type="molecule type" value="Genomic_DNA"/>
</dbReference>